<evidence type="ECO:0000256" key="1">
    <source>
        <dbReference type="SAM" id="MobiDB-lite"/>
    </source>
</evidence>
<accession>A0A8D8JD80</accession>
<dbReference type="EMBL" id="HBUE01278198">
    <property type="protein sequence ID" value="CAG6567522.1"/>
    <property type="molecule type" value="Transcribed_RNA"/>
</dbReference>
<protein>
    <submittedName>
        <fullName evidence="2">(northern house mosquito) hypothetical protein</fullName>
    </submittedName>
</protein>
<dbReference type="EMBL" id="HBUE01172742">
    <property type="protein sequence ID" value="CAG6516022.1"/>
    <property type="molecule type" value="Transcribed_RNA"/>
</dbReference>
<feature type="compositionally biased region" description="Basic residues" evidence="1">
    <location>
        <begin position="30"/>
        <end position="41"/>
    </location>
</feature>
<feature type="compositionally biased region" description="Low complexity" evidence="1">
    <location>
        <begin position="103"/>
        <end position="132"/>
    </location>
</feature>
<reference evidence="2" key="1">
    <citation type="submission" date="2021-05" db="EMBL/GenBank/DDBJ databases">
        <authorList>
            <person name="Alioto T."/>
            <person name="Alioto T."/>
            <person name="Gomez Garrido J."/>
        </authorList>
    </citation>
    <scope>NUCLEOTIDE SEQUENCE</scope>
</reference>
<feature type="region of interest" description="Disordered" evidence="1">
    <location>
        <begin position="1"/>
        <end position="149"/>
    </location>
</feature>
<name>A0A8D8JD80_CULPI</name>
<organism evidence="2">
    <name type="scientific">Culex pipiens</name>
    <name type="common">House mosquito</name>
    <dbReference type="NCBI Taxonomy" id="7175"/>
    <lineage>
        <taxon>Eukaryota</taxon>
        <taxon>Metazoa</taxon>
        <taxon>Ecdysozoa</taxon>
        <taxon>Arthropoda</taxon>
        <taxon>Hexapoda</taxon>
        <taxon>Insecta</taxon>
        <taxon>Pterygota</taxon>
        <taxon>Neoptera</taxon>
        <taxon>Endopterygota</taxon>
        <taxon>Diptera</taxon>
        <taxon>Nematocera</taxon>
        <taxon>Culicoidea</taxon>
        <taxon>Culicidae</taxon>
        <taxon>Culicinae</taxon>
        <taxon>Culicini</taxon>
        <taxon>Culex</taxon>
        <taxon>Culex</taxon>
    </lineage>
</organism>
<proteinExistence type="predicted"/>
<feature type="compositionally biased region" description="Basic and acidic residues" evidence="1">
    <location>
        <begin position="58"/>
        <end position="86"/>
    </location>
</feature>
<dbReference type="AlphaFoldDB" id="A0A8D8JD80"/>
<evidence type="ECO:0000313" key="2">
    <source>
        <dbReference type="EMBL" id="CAG6567522.1"/>
    </source>
</evidence>
<sequence length="149" mass="15863">MGLLGRRRNQAENAPKDVQKDPRPPPQGRQPRKGHHQRGRRRQQEALRPSGQRVALPVHERARLRGESEGAARQDVRAGDGARDAGRAGGGDQDGGRHRADEAGAAAAGRSGQELPRGRQAVQQGRAQVRGVSGDEGDAVKWGGGKALC</sequence>
<feature type="compositionally biased region" description="Basic and acidic residues" evidence="1">
    <location>
        <begin position="14"/>
        <end position="23"/>
    </location>
</feature>